<dbReference type="RefSeq" id="WP_132224089.1">
    <property type="nucleotide sequence ID" value="NZ_JANKBG010000004.1"/>
</dbReference>
<comment type="caution">
    <text evidence="1">The sequence shown here is derived from an EMBL/GenBank/DDBJ whole genome shotgun (WGS) entry which is preliminary data.</text>
</comment>
<evidence type="ECO:0000313" key="1">
    <source>
        <dbReference type="EMBL" id="TCU62475.1"/>
    </source>
</evidence>
<proteinExistence type="predicted"/>
<evidence type="ECO:0000313" key="2">
    <source>
        <dbReference type="Proteomes" id="UP000295773"/>
    </source>
</evidence>
<gene>
    <name evidence="1" type="ORF">EDD61_104114</name>
</gene>
<sequence>MKKIILYLTTSTVLLLTCLGYHVNQLFPKDIPFDNSDKARSALAGMTIETTFGMQDSGRTLYLDLKDGEITQRYTRQSTQEKQKDYEISMERIFEMDEQTKKAIGKPKNLSEEGHEIKRVIPQADAAYVFYSSNNIKIPTQHVKSNEHYQLQETLYDIKEQTDDTSYITLEQLDTDVNERGVQKYTDVLPTESLIRGKDENVYYFMPQTNTQFHGANHIYKISCESQDKALIQENKVKIKEITPMVTLPAKRSYFIMEKVADRLLVIAYDTKGNTYAMLYDEKGNLQKELKTQQKILFDEFTWQNDGYIHYFADGKLYRLDTNTMKLSCVCPYDTIKLDNVSVDDVYYRDGKTYVLTQDASCIYIQVIEHEQNVYQGKWQLGDYREDEDAYYMFYQARIRR</sequence>
<name>A0A4V2VL50_9FIRM</name>
<protein>
    <recommendedName>
        <fullName evidence="3">DUF5050 domain-containing protein</fullName>
    </recommendedName>
</protein>
<evidence type="ECO:0008006" key="3">
    <source>
        <dbReference type="Google" id="ProtNLM"/>
    </source>
</evidence>
<reference evidence="1 2" key="1">
    <citation type="submission" date="2019-03" db="EMBL/GenBank/DDBJ databases">
        <title>Genomic Encyclopedia of Type Strains, Phase IV (KMG-IV): sequencing the most valuable type-strain genomes for metagenomic binning, comparative biology and taxonomic classification.</title>
        <authorList>
            <person name="Goeker M."/>
        </authorList>
    </citation>
    <scope>NUCLEOTIDE SEQUENCE [LARGE SCALE GENOMIC DNA]</scope>
    <source>
        <strain evidence="1 2">DSM 29481</strain>
    </source>
</reference>
<dbReference type="Proteomes" id="UP000295773">
    <property type="component" value="Unassembled WGS sequence"/>
</dbReference>
<keyword evidence="2" id="KW-1185">Reference proteome</keyword>
<dbReference type="EMBL" id="SMBP01000004">
    <property type="protein sequence ID" value="TCU62475.1"/>
    <property type="molecule type" value="Genomic_DNA"/>
</dbReference>
<accession>A0A4V2VL50</accession>
<dbReference type="AlphaFoldDB" id="A0A4V2VL50"/>
<organism evidence="1 2">
    <name type="scientific">Longicatena caecimuris</name>
    <dbReference type="NCBI Taxonomy" id="1796635"/>
    <lineage>
        <taxon>Bacteria</taxon>
        <taxon>Bacillati</taxon>
        <taxon>Bacillota</taxon>
        <taxon>Erysipelotrichia</taxon>
        <taxon>Erysipelotrichales</taxon>
        <taxon>Erysipelotrichaceae</taxon>
        <taxon>Longicatena</taxon>
    </lineage>
</organism>